<dbReference type="PANTHER" id="PTHR11528">
    <property type="entry name" value="HEAT SHOCK PROTEIN 90 FAMILY MEMBER"/>
    <property type="match status" value="1"/>
</dbReference>
<evidence type="ECO:0000256" key="7">
    <source>
        <dbReference type="ARBA" id="ARBA00023186"/>
    </source>
</evidence>
<dbReference type="Gene3D" id="3.30.565.10">
    <property type="entry name" value="Histidine kinase-like ATPase, C-terminal domain"/>
    <property type="match status" value="1"/>
</dbReference>
<dbReference type="InterPro" id="IPR037196">
    <property type="entry name" value="HSP90_C"/>
</dbReference>
<protein>
    <recommendedName>
        <fullName evidence="9 10">Chaperone protein HtpG</fullName>
    </recommendedName>
    <alternativeName>
        <fullName evidence="10">Heat shock protein HtpG</fullName>
    </alternativeName>
    <alternativeName>
        <fullName evidence="10">High temperature protein G</fullName>
    </alternativeName>
</protein>
<organism evidence="13 14">
    <name type="scientific">Stenotrophomonas maltophilia</name>
    <name type="common">Pseudomonas maltophilia</name>
    <name type="synonym">Xanthomonas maltophilia</name>
    <dbReference type="NCBI Taxonomy" id="40324"/>
    <lineage>
        <taxon>Bacteria</taxon>
        <taxon>Pseudomonadati</taxon>
        <taxon>Pseudomonadota</taxon>
        <taxon>Gammaproteobacteria</taxon>
        <taxon>Lysobacterales</taxon>
        <taxon>Lysobacteraceae</taxon>
        <taxon>Stenotrophomonas</taxon>
        <taxon>Stenotrophomonas maltophilia group</taxon>
    </lineage>
</organism>
<dbReference type="AlphaFoldDB" id="A0A246HRS3"/>
<dbReference type="GO" id="GO:0140662">
    <property type="term" value="F:ATP-dependent protein folding chaperone"/>
    <property type="evidence" value="ECO:0007669"/>
    <property type="project" value="InterPro"/>
</dbReference>
<reference evidence="13 14" key="1">
    <citation type="submission" date="2017-06" db="EMBL/GenBank/DDBJ databases">
        <authorList>
            <person name="Kim H.J."/>
            <person name="Triplett B.A."/>
        </authorList>
    </citation>
    <scope>NUCLEOTIDE SEQUENCE [LARGE SCALE GENOMIC DNA]</scope>
    <source>
        <strain evidence="13 14">13146</strain>
    </source>
</reference>
<dbReference type="HAMAP" id="MF_00505">
    <property type="entry name" value="HSP90"/>
    <property type="match status" value="1"/>
</dbReference>
<dbReference type="SUPFAM" id="SSF110942">
    <property type="entry name" value="HSP90 C-terminal domain"/>
    <property type="match status" value="1"/>
</dbReference>
<dbReference type="FunFam" id="3.30.230.80:FF:000002">
    <property type="entry name" value="Molecular chaperone HtpG"/>
    <property type="match status" value="1"/>
</dbReference>
<keyword evidence="4 10" id="KW-0547">Nucleotide-binding</keyword>
<comment type="caution">
    <text evidence="13">The sequence shown here is derived from an EMBL/GenBank/DDBJ whole genome shotgun (WGS) entry which is preliminary data.</text>
</comment>
<dbReference type="SMART" id="SM00387">
    <property type="entry name" value="HATPase_c"/>
    <property type="match status" value="1"/>
</dbReference>
<feature type="binding site" evidence="11">
    <location>
        <position position="102"/>
    </location>
    <ligand>
        <name>ATP</name>
        <dbReference type="ChEBI" id="CHEBI:30616"/>
    </ligand>
</feature>
<dbReference type="PROSITE" id="PS00298">
    <property type="entry name" value="HSP90"/>
    <property type="match status" value="1"/>
</dbReference>
<evidence type="ECO:0000313" key="13">
    <source>
        <dbReference type="EMBL" id="OWQ57155.1"/>
    </source>
</evidence>
<keyword evidence="3 10" id="KW-0963">Cytoplasm</keyword>
<proteinExistence type="inferred from homology"/>
<dbReference type="CDD" id="cd16927">
    <property type="entry name" value="HATPase_Hsp90-like"/>
    <property type="match status" value="1"/>
</dbReference>
<sequence>MTVQTQKETLGFQTEVKQLLQLMIHSLYSNKEIFLRELISNAADASDKLRFEALTQPALLENDGDLRIRVSFDATANTLTIDDNGIGMSRDEAIAHLGTIAKSGTGDFLRQLSGDQKKDSQLIGQFGVGFYSAFIVADQVDVYSRRAGLPASEGVHWSSRGEGEFDVESIDKPERGTRIVLHLKDDQRDFADGWRLRGIIKKYSDHIGLPIQMVKEHHGEDAPAETEWETVNRASALWTRPRTEITDAEYQEFYKHAAHDHQDPLAWSHNKVEGKLEYTSLLYVPGHAPFDLYHRDAPKGLKLYVQRVFVMDQAEQFLPLYLRFIKGVVDSNDLSLNVSREILQSGPVIDSMKSALTKRSLDMLDKLAKDKPEVYAGFWKQFGQVLKEGPAEDYGNREKIAGLLRFASTHDDSGEPSVSLADYVGRMIEGQDKIYFLTGDSHTQVKDSPHLEVFRKKGVEVLLLTDRIDEWLMGYLTEFDGKSFVDVARGDLDLGALETAEDKQAQEAVAKDKQALVDRIKAALGDDVADVRVSHRLTDSPAILAIGEQDLGLQMRQILEASGQKVPDSKPVFEFNPGHPLIGKLDQEGDAARFDDLSRVLFDQAALAAGDTLKDPAAYVRRLNKLLLELSA</sequence>
<feature type="region of interest" description="C" evidence="10">
    <location>
        <begin position="558"/>
        <end position="632"/>
    </location>
</feature>
<evidence type="ECO:0000256" key="11">
    <source>
        <dbReference type="PIRSR" id="PIRSR002583-1"/>
    </source>
</evidence>
<dbReference type="FunFam" id="3.30.565.10:FF:000009">
    <property type="entry name" value="Molecular chaperone HtpG"/>
    <property type="match status" value="1"/>
</dbReference>
<feature type="binding site" evidence="11">
    <location>
        <position position="340"/>
    </location>
    <ligand>
        <name>ATP</name>
        <dbReference type="ChEBI" id="CHEBI:30616"/>
    </ligand>
</feature>
<feature type="binding site" evidence="11">
    <location>
        <begin position="103"/>
        <end position="104"/>
    </location>
    <ligand>
        <name>ATP</name>
        <dbReference type="ChEBI" id="CHEBI:30616"/>
    </ligand>
</feature>
<dbReference type="InterPro" id="IPR003594">
    <property type="entry name" value="HATPase_dom"/>
</dbReference>
<dbReference type="InterPro" id="IPR020568">
    <property type="entry name" value="Ribosomal_Su5_D2-typ_SF"/>
</dbReference>
<dbReference type="Gene3D" id="3.30.230.80">
    <property type="match status" value="1"/>
</dbReference>
<evidence type="ECO:0000256" key="10">
    <source>
        <dbReference type="HAMAP-Rule" id="MF_00505"/>
    </source>
</evidence>
<dbReference type="SUPFAM" id="SSF54211">
    <property type="entry name" value="Ribosomal protein S5 domain 2-like"/>
    <property type="match status" value="1"/>
</dbReference>
<dbReference type="Pfam" id="PF00183">
    <property type="entry name" value="HSP90"/>
    <property type="match status" value="1"/>
</dbReference>
<feature type="region of interest" description="A; substrate-binding" evidence="10">
    <location>
        <begin position="1"/>
        <end position="340"/>
    </location>
</feature>
<dbReference type="InterPro" id="IPR020575">
    <property type="entry name" value="Hsp90_N"/>
</dbReference>
<dbReference type="NCBIfam" id="NF003555">
    <property type="entry name" value="PRK05218.1"/>
    <property type="match status" value="1"/>
</dbReference>
<feature type="binding site" evidence="11">
    <location>
        <position position="83"/>
    </location>
    <ligand>
        <name>ATP</name>
        <dbReference type="ChEBI" id="CHEBI:30616"/>
    </ligand>
</feature>
<comment type="function">
    <text evidence="8 10">Molecular chaperone. Has ATPase activity.</text>
</comment>
<comment type="similarity">
    <text evidence="2 10">Belongs to the heat shock protein 90 family.</text>
</comment>
<feature type="binding site" evidence="11">
    <location>
        <position position="177"/>
    </location>
    <ligand>
        <name>ATP</name>
        <dbReference type="ChEBI" id="CHEBI:30616"/>
    </ligand>
</feature>
<evidence type="ECO:0000256" key="2">
    <source>
        <dbReference type="ARBA" id="ARBA00008239"/>
    </source>
</evidence>
<dbReference type="InterPro" id="IPR036890">
    <property type="entry name" value="HATPase_C_sf"/>
</dbReference>
<gene>
    <name evidence="10" type="primary">htpG</name>
    <name evidence="13" type="ORF">CEE60_01265</name>
</gene>
<dbReference type="GO" id="GO:0016887">
    <property type="term" value="F:ATP hydrolysis activity"/>
    <property type="evidence" value="ECO:0007669"/>
    <property type="project" value="InterPro"/>
</dbReference>
<feature type="binding site" evidence="11">
    <location>
        <position position="88"/>
    </location>
    <ligand>
        <name>ATP</name>
        <dbReference type="ChEBI" id="CHEBI:30616"/>
    </ligand>
</feature>
<comment type="subcellular location">
    <subcellularLocation>
        <location evidence="1 10">Cytoplasm</location>
    </subcellularLocation>
</comment>
<dbReference type="PIRSF" id="PIRSF002583">
    <property type="entry name" value="Hsp90"/>
    <property type="match status" value="1"/>
</dbReference>
<feature type="domain" description="Histidine kinase/HSP90-like ATPase" evidence="12">
    <location>
        <begin position="30"/>
        <end position="187"/>
    </location>
</feature>
<dbReference type="SUPFAM" id="SSF55874">
    <property type="entry name" value="ATPase domain of HSP90 chaperone/DNA topoisomerase II/histidine kinase"/>
    <property type="match status" value="1"/>
</dbReference>
<feature type="binding site" evidence="11">
    <location>
        <position position="41"/>
    </location>
    <ligand>
        <name>ATP</name>
        <dbReference type="ChEBI" id="CHEBI:30616"/>
    </ligand>
</feature>
<evidence type="ECO:0000256" key="6">
    <source>
        <dbReference type="ARBA" id="ARBA00023016"/>
    </source>
</evidence>
<evidence type="ECO:0000256" key="3">
    <source>
        <dbReference type="ARBA" id="ARBA00022490"/>
    </source>
</evidence>
<feature type="binding site" evidence="11">
    <location>
        <begin position="125"/>
        <end position="130"/>
    </location>
    <ligand>
        <name>ATP</name>
        <dbReference type="ChEBI" id="CHEBI:30616"/>
    </ligand>
</feature>
<keyword evidence="5 10" id="KW-0067">ATP-binding</keyword>
<evidence type="ECO:0000256" key="5">
    <source>
        <dbReference type="ARBA" id="ARBA00022840"/>
    </source>
</evidence>
<evidence type="ECO:0000256" key="8">
    <source>
        <dbReference type="ARBA" id="ARBA00058590"/>
    </source>
</evidence>
<dbReference type="Gene3D" id="1.20.120.790">
    <property type="entry name" value="Heat shock protein 90, C-terminal domain"/>
    <property type="match status" value="1"/>
</dbReference>
<dbReference type="InterPro" id="IPR001404">
    <property type="entry name" value="Hsp90_fam"/>
</dbReference>
<dbReference type="OrthoDB" id="9802640at2"/>
<evidence type="ECO:0000256" key="4">
    <source>
        <dbReference type="ARBA" id="ARBA00022741"/>
    </source>
</evidence>
<dbReference type="Gene3D" id="3.40.50.11260">
    <property type="match status" value="1"/>
</dbReference>
<keyword evidence="7 10" id="KW-0143">Chaperone</keyword>
<evidence type="ECO:0000313" key="14">
    <source>
        <dbReference type="Proteomes" id="UP000198157"/>
    </source>
</evidence>
<accession>A0A246HRS3</accession>
<evidence type="ECO:0000259" key="12">
    <source>
        <dbReference type="SMART" id="SM00387"/>
    </source>
</evidence>
<dbReference type="GO" id="GO:0051082">
    <property type="term" value="F:unfolded protein binding"/>
    <property type="evidence" value="ECO:0007669"/>
    <property type="project" value="UniProtKB-UniRule"/>
</dbReference>
<dbReference type="Pfam" id="PF13589">
    <property type="entry name" value="HATPase_c_3"/>
    <property type="match status" value="1"/>
</dbReference>
<feature type="binding site" evidence="11">
    <location>
        <position position="37"/>
    </location>
    <ligand>
        <name>ATP</name>
        <dbReference type="ChEBI" id="CHEBI:30616"/>
    </ligand>
</feature>
<dbReference type="Proteomes" id="UP000198157">
    <property type="component" value="Unassembled WGS sequence"/>
</dbReference>
<evidence type="ECO:0000256" key="1">
    <source>
        <dbReference type="ARBA" id="ARBA00004496"/>
    </source>
</evidence>
<evidence type="ECO:0000256" key="9">
    <source>
        <dbReference type="ARBA" id="ARBA00070675"/>
    </source>
</evidence>
<dbReference type="EMBL" id="NIVS01000003">
    <property type="protein sequence ID" value="OWQ57155.1"/>
    <property type="molecule type" value="Genomic_DNA"/>
</dbReference>
<dbReference type="PRINTS" id="PR00775">
    <property type="entry name" value="HEATSHOCK90"/>
</dbReference>
<keyword evidence="6 10" id="KW-0346">Stress response</keyword>
<comment type="caution">
    <text evidence="10">Lacks conserved residue(s) required for the propagation of feature annotation.</text>
</comment>
<dbReference type="InterPro" id="IPR019805">
    <property type="entry name" value="Heat_shock_protein_90_CS"/>
</dbReference>
<dbReference type="GO" id="GO:0005524">
    <property type="term" value="F:ATP binding"/>
    <property type="evidence" value="ECO:0007669"/>
    <property type="project" value="UniProtKB-UniRule"/>
</dbReference>
<name>A0A246HRS3_STEMA</name>
<comment type="subunit">
    <text evidence="10">Homodimer.</text>
</comment>
<dbReference type="GO" id="GO:0005737">
    <property type="term" value="C:cytoplasm"/>
    <property type="evidence" value="ECO:0007669"/>
    <property type="project" value="UniProtKB-SubCell"/>
</dbReference>